<dbReference type="EMBL" id="CAJVCH010571351">
    <property type="protein sequence ID" value="CAG7837273.1"/>
    <property type="molecule type" value="Genomic_DNA"/>
</dbReference>
<dbReference type="InterPro" id="IPR006680">
    <property type="entry name" value="Amidohydro-rel"/>
</dbReference>
<evidence type="ECO:0000256" key="2">
    <source>
        <dbReference type="ARBA" id="ARBA00001947"/>
    </source>
</evidence>
<dbReference type="Proteomes" id="UP000708208">
    <property type="component" value="Unassembled WGS sequence"/>
</dbReference>
<comment type="caution">
    <text evidence="11">The sequence shown here is derived from an EMBL/GenBank/DDBJ whole genome shotgun (WGS) entry which is preliminary data.</text>
</comment>
<reference evidence="11" key="1">
    <citation type="submission" date="2021-06" db="EMBL/GenBank/DDBJ databases">
        <authorList>
            <person name="Hodson N. C."/>
            <person name="Mongue J. A."/>
            <person name="Jaron S. K."/>
        </authorList>
    </citation>
    <scope>NUCLEOTIDE SEQUENCE</scope>
</reference>
<keyword evidence="9" id="KW-0862">Zinc</keyword>
<dbReference type="Pfam" id="PF01979">
    <property type="entry name" value="Amidohydro_1"/>
    <property type="match status" value="1"/>
</dbReference>
<dbReference type="OrthoDB" id="1924787at2759"/>
<dbReference type="GO" id="GO:0006145">
    <property type="term" value="P:purine nucleobase catabolic process"/>
    <property type="evidence" value="ECO:0007669"/>
    <property type="project" value="TreeGrafter"/>
</dbReference>
<evidence type="ECO:0000256" key="4">
    <source>
        <dbReference type="ARBA" id="ARBA00010368"/>
    </source>
</evidence>
<gene>
    <name evidence="11" type="ORF">AFUS01_LOCUS46413</name>
</gene>
<dbReference type="InterPro" id="IPR050138">
    <property type="entry name" value="DHOase/Allantoinase_Hydrolase"/>
</dbReference>
<dbReference type="GO" id="GO:0004038">
    <property type="term" value="F:allantoinase activity"/>
    <property type="evidence" value="ECO:0007669"/>
    <property type="project" value="UniProtKB-EC"/>
</dbReference>
<dbReference type="FunFam" id="3.20.20.140:FF:000032">
    <property type="entry name" value="Allantoinase Dal1"/>
    <property type="match status" value="1"/>
</dbReference>
<organism evidence="11 12">
    <name type="scientific">Allacma fusca</name>
    <dbReference type="NCBI Taxonomy" id="39272"/>
    <lineage>
        <taxon>Eukaryota</taxon>
        <taxon>Metazoa</taxon>
        <taxon>Ecdysozoa</taxon>
        <taxon>Arthropoda</taxon>
        <taxon>Hexapoda</taxon>
        <taxon>Collembola</taxon>
        <taxon>Symphypleona</taxon>
        <taxon>Sminthuridae</taxon>
        <taxon>Allacma</taxon>
    </lineage>
</organism>
<comment type="cofactor">
    <cofactor evidence="2">
        <name>Zn(2+)</name>
        <dbReference type="ChEBI" id="CHEBI:29105"/>
    </cofactor>
</comment>
<dbReference type="EC" id="3.5.2.5" evidence="6"/>
<comment type="catalytic activity">
    <reaction evidence="1">
        <text>(S)-allantoin + H2O = allantoate + H(+)</text>
        <dbReference type="Rhea" id="RHEA:17029"/>
        <dbReference type="ChEBI" id="CHEBI:15377"/>
        <dbReference type="ChEBI" id="CHEBI:15378"/>
        <dbReference type="ChEBI" id="CHEBI:15678"/>
        <dbReference type="ChEBI" id="CHEBI:17536"/>
        <dbReference type="EC" id="3.5.2.5"/>
    </reaction>
</comment>
<comment type="pathway">
    <text evidence="3">Nitrogen metabolism; (S)-allantoin degradation; allantoate from (S)-allantoin: step 1/1.</text>
</comment>
<evidence type="ECO:0000313" key="11">
    <source>
        <dbReference type="EMBL" id="CAG7837273.1"/>
    </source>
</evidence>
<dbReference type="PANTHER" id="PTHR43668">
    <property type="entry name" value="ALLANTOINASE"/>
    <property type="match status" value="1"/>
</dbReference>
<feature type="domain" description="Amidohydrolase-related" evidence="10">
    <location>
        <begin position="121"/>
        <end position="474"/>
    </location>
</feature>
<evidence type="ECO:0000256" key="6">
    <source>
        <dbReference type="ARBA" id="ARBA00012863"/>
    </source>
</evidence>
<proteinExistence type="inferred from homology"/>
<name>A0A8J2LKF8_9HEXA</name>
<dbReference type="PANTHER" id="PTHR43668:SF2">
    <property type="entry name" value="ALLANTOINASE"/>
    <property type="match status" value="1"/>
</dbReference>
<evidence type="ECO:0000259" key="10">
    <source>
        <dbReference type="Pfam" id="PF01979"/>
    </source>
</evidence>
<dbReference type="PROSITE" id="PS00482">
    <property type="entry name" value="DIHYDROOROTASE_1"/>
    <property type="match status" value="1"/>
</dbReference>
<evidence type="ECO:0000256" key="3">
    <source>
        <dbReference type="ARBA" id="ARBA00004968"/>
    </source>
</evidence>
<dbReference type="InterPro" id="IPR017593">
    <property type="entry name" value="Allantoinase"/>
</dbReference>
<comment type="subunit">
    <text evidence="5">Homotetramer.</text>
</comment>
<keyword evidence="7" id="KW-0479">Metal-binding</keyword>
<dbReference type="NCBIfam" id="TIGR03178">
    <property type="entry name" value="allantoinase"/>
    <property type="match status" value="1"/>
</dbReference>
<evidence type="ECO:0000256" key="8">
    <source>
        <dbReference type="ARBA" id="ARBA00022801"/>
    </source>
</evidence>
<evidence type="ECO:0000256" key="1">
    <source>
        <dbReference type="ARBA" id="ARBA00001756"/>
    </source>
</evidence>
<dbReference type="GO" id="GO:0008270">
    <property type="term" value="F:zinc ion binding"/>
    <property type="evidence" value="ECO:0007669"/>
    <property type="project" value="InterPro"/>
</dbReference>
<keyword evidence="12" id="KW-1185">Reference proteome</keyword>
<dbReference type="GO" id="GO:0000256">
    <property type="term" value="P:allantoin catabolic process"/>
    <property type="evidence" value="ECO:0007669"/>
    <property type="project" value="InterPro"/>
</dbReference>
<dbReference type="GO" id="GO:0050897">
    <property type="term" value="F:cobalt ion binding"/>
    <property type="evidence" value="ECO:0007669"/>
    <property type="project" value="InterPro"/>
</dbReference>
<dbReference type="AlphaFoldDB" id="A0A8J2LKF8"/>
<evidence type="ECO:0000313" key="12">
    <source>
        <dbReference type="Proteomes" id="UP000708208"/>
    </source>
</evidence>
<evidence type="ECO:0000256" key="7">
    <source>
        <dbReference type="ARBA" id="ARBA00022723"/>
    </source>
</evidence>
<dbReference type="GO" id="GO:0005737">
    <property type="term" value="C:cytoplasm"/>
    <property type="evidence" value="ECO:0007669"/>
    <property type="project" value="TreeGrafter"/>
</dbReference>
<evidence type="ECO:0000256" key="9">
    <source>
        <dbReference type="ARBA" id="ARBA00022833"/>
    </source>
</evidence>
<comment type="similarity">
    <text evidence="4">Belongs to the metallo-dependent hydrolases superfamily. Allantoinase family.</text>
</comment>
<dbReference type="InterPro" id="IPR002195">
    <property type="entry name" value="Dihydroorotase_CS"/>
</dbReference>
<sequence>MINIRKSTVHTANTLRAQALVNDHSVISSAEFSQSRKNISLVVTSTQLKSVNPHVTYYRSGRNLSEVVLRPESGNRILIGNELIPATVVVVNGKITKIHPGVLDPISVCDCGNVINAGDSVVMPGIVDSHVHVNEPGRTEWEGFWTATRAAAAGGITTLIDMPLNSIPPTTTVSNLLEKHHAADGKCHVDVGFWGGVVPDNVDDLQPLVENGVDDLQPLVENGVVGFKCFLIHSGVDEFPSVEETHVDEALSKLKGTGSVLAFHAEVDCSSNPENDANPNEYKTFLESRPPQMEKDAIELVAKLCRKHGDVRCHIVHLSAADAIPTIAKLKAEGYPLTVETCPHYLTLNADTISDNDTTFKCCPPIRNPENQEKLWEALKEGVIDLIVSDHSPCVAELKQPGVKDFMSAWGGISSVQFGLPIIWTSAKDRGLSISDVSRWMSRNPAQLAGLGNTKGQIQEGYDADFVVWDPEADTLIEESSILHRNKLTPYKHRQLTEFKAVW</sequence>
<evidence type="ECO:0000256" key="5">
    <source>
        <dbReference type="ARBA" id="ARBA00011881"/>
    </source>
</evidence>
<keyword evidence="8" id="KW-0378">Hydrolase</keyword>
<protein>
    <recommendedName>
        <fullName evidence="6">allantoinase</fullName>
        <ecNumber evidence="6">3.5.2.5</ecNumber>
    </recommendedName>
</protein>
<accession>A0A8J2LKF8</accession>